<name>A0A098TKJ9_9CYAN</name>
<organism evidence="1 2">
    <name type="scientific">Neosynechococcus sphagnicola sy1</name>
    <dbReference type="NCBI Taxonomy" id="1497020"/>
    <lineage>
        <taxon>Bacteria</taxon>
        <taxon>Bacillati</taxon>
        <taxon>Cyanobacteriota</taxon>
        <taxon>Cyanophyceae</taxon>
        <taxon>Neosynechococcales</taxon>
        <taxon>Neosynechococcaceae</taxon>
        <taxon>Neosynechococcus</taxon>
    </lineage>
</organism>
<proteinExistence type="predicted"/>
<dbReference type="OrthoDB" id="480453at2"/>
<comment type="caution">
    <text evidence="1">The sequence shown here is derived from an EMBL/GenBank/DDBJ whole genome shotgun (WGS) entry which is preliminary data.</text>
</comment>
<keyword evidence="2" id="KW-1185">Reference proteome</keyword>
<dbReference type="EMBL" id="JJML01000028">
    <property type="protein sequence ID" value="KGF72377.1"/>
    <property type="molecule type" value="Genomic_DNA"/>
</dbReference>
<evidence type="ECO:0000313" key="1">
    <source>
        <dbReference type="EMBL" id="KGF72377.1"/>
    </source>
</evidence>
<dbReference type="SUPFAM" id="SSF55729">
    <property type="entry name" value="Acyl-CoA N-acyltransferases (Nat)"/>
    <property type="match status" value="1"/>
</dbReference>
<reference evidence="1 2" key="1">
    <citation type="journal article" date="2014" name="Mol. Ecol.">
        <title>Evolution of Synechococcus.</title>
        <authorList>
            <person name="Dvorak P."/>
            <person name="Casamatta D."/>
            <person name="Hasler P."/>
            <person name="Poulickova A."/>
            <person name="Ondrej V."/>
            <person name="Sanges R."/>
        </authorList>
    </citation>
    <scope>NUCLEOTIDE SEQUENCE [LARGE SCALE GENOMIC DNA]</scope>
    <source>
        <strain evidence="1 2">CAUP A 1101</strain>
    </source>
</reference>
<evidence type="ECO:0000313" key="2">
    <source>
        <dbReference type="Proteomes" id="UP000030170"/>
    </source>
</evidence>
<dbReference type="Proteomes" id="UP000030170">
    <property type="component" value="Unassembled WGS sequence"/>
</dbReference>
<gene>
    <name evidence="1" type="ORF">DO97_09195</name>
</gene>
<dbReference type="RefSeq" id="WP_052128701.1">
    <property type="nucleotide sequence ID" value="NZ_JJML01000028.1"/>
</dbReference>
<sequence>MDNPSHWQAREISAALLKSMTELEMAQWRRREGHQILEHRGRYWEEVRRGFYQPIHWLARLTPEEATAPTPWCWGFRAVLAATDRSLPANGAMPTHLLTNLADYHPQNFSSKRKYDLRKCQKLVRFMELMGPALLQAQGYEVLASALLRTGCAQPPGWRAYQQRFQDYFHPQRRLVIAGLIDAKLGGYLEGFAVDGTAYIDEIIIATEALPSQIGTGLVVEFVQACQRAGNIREVVYGLHSREDTALCFFKDRIGFPVTCLPAKVKINFLVRKLIQWRYPHVYYRLTGTQ</sequence>
<evidence type="ECO:0008006" key="3">
    <source>
        <dbReference type="Google" id="ProtNLM"/>
    </source>
</evidence>
<accession>A0A098TKJ9</accession>
<dbReference type="AlphaFoldDB" id="A0A098TKJ9"/>
<protein>
    <recommendedName>
        <fullName evidence="3">N-acetyltransferase domain-containing protein</fullName>
    </recommendedName>
</protein>
<dbReference type="InterPro" id="IPR016181">
    <property type="entry name" value="Acyl_CoA_acyltransferase"/>
</dbReference>